<evidence type="ECO:0000313" key="1">
    <source>
        <dbReference type="EMBL" id="CAE8606360.1"/>
    </source>
</evidence>
<gene>
    <name evidence="1" type="ORF">PGLA1383_LOCUS24345</name>
</gene>
<name>A0A813EXB1_POLGL</name>
<proteinExistence type="predicted"/>
<sequence length="115" mass="13077">MEDWFAKQNMHVYQNQELSARTVRGWCAAELFVLVFIFKHLGHVQGTKWRWSNSARHAALKIDCKNPAFTCLCVCPSNLDTKDQLATQLHSLAVLKVPKLPTEATAMVNHNMTSH</sequence>
<accession>A0A813EXB1</accession>
<dbReference type="EMBL" id="CAJNNV010019089">
    <property type="protein sequence ID" value="CAE8606360.1"/>
    <property type="molecule type" value="Genomic_DNA"/>
</dbReference>
<organism evidence="1 2">
    <name type="scientific">Polarella glacialis</name>
    <name type="common">Dinoflagellate</name>
    <dbReference type="NCBI Taxonomy" id="89957"/>
    <lineage>
        <taxon>Eukaryota</taxon>
        <taxon>Sar</taxon>
        <taxon>Alveolata</taxon>
        <taxon>Dinophyceae</taxon>
        <taxon>Suessiales</taxon>
        <taxon>Suessiaceae</taxon>
        <taxon>Polarella</taxon>
    </lineage>
</organism>
<reference evidence="1" key="1">
    <citation type="submission" date="2021-02" db="EMBL/GenBank/DDBJ databases">
        <authorList>
            <person name="Dougan E. K."/>
            <person name="Rhodes N."/>
            <person name="Thang M."/>
            <person name="Chan C."/>
        </authorList>
    </citation>
    <scope>NUCLEOTIDE SEQUENCE</scope>
</reference>
<evidence type="ECO:0000313" key="2">
    <source>
        <dbReference type="Proteomes" id="UP000654075"/>
    </source>
</evidence>
<keyword evidence="2" id="KW-1185">Reference proteome</keyword>
<comment type="caution">
    <text evidence="1">The sequence shown here is derived from an EMBL/GenBank/DDBJ whole genome shotgun (WGS) entry which is preliminary data.</text>
</comment>
<dbReference type="AlphaFoldDB" id="A0A813EXB1"/>
<dbReference type="Proteomes" id="UP000654075">
    <property type="component" value="Unassembled WGS sequence"/>
</dbReference>
<protein>
    <submittedName>
        <fullName evidence="1">Uncharacterized protein</fullName>
    </submittedName>
</protein>